<protein>
    <submittedName>
        <fullName evidence="1">Uncharacterized protein</fullName>
    </submittedName>
</protein>
<dbReference type="EMBL" id="CP163431">
    <property type="protein sequence ID" value="XDP99593.1"/>
    <property type="molecule type" value="Genomic_DNA"/>
</dbReference>
<proteinExistence type="predicted"/>
<gene>
    <name evidence="1" type="ORF">AB5J58_05095</name>
</gene>
<sequence length="102" mass="10771">MLVGRTSADGLRAVSQALGAFEEGNAPQGLDLLGVVLVADAPGRLPLSLLRRIRVLRSVARVHRVPWIPAWRTGGRPKTVPGQLVALAELLGVEVYGEGVVS</sequence>
<dbReference type="RefSeq" id="WP_369186661.1">
    <property type="nucleotide sequence ID" value="NZ_CP163431.1"/>
</dbReference>
<organism evidence="1">
    <name type="scientific">Streptomyces sp. R08</name>
    <dbReference type="NCBI Taxonomy" id="3238624"/>
    <lineage>
        <taxon>Bacteria</taxon>
        <taxon>Bacillati</taxon>
        <taxon>Actinomycetota</taxon>
        <taxon>Actinomycetes</taxon>
        <taxon>Kitasatosporales</taxon>
        <taxon>Streptomycetaceae</taxon>
        <taxon>Streptomyces</taxon>
    </lineage>
</organism>
<accession>A0AB39M0H6</accession>
<name>A0AB39M0H6_9ACTN</name>
<reference evidence="1" key="1">
    <citation type="submission" date="2024-07" db="EMBL/GenBank/DDBJ databases">
        <authorList>
            <person name="Yu S.T."/>
        </authorList>
    </citation>
    <scope>NUCLEOTIDE SEQUENCE</scope>
    <source>
        <strain evidence="1">R08</strain>
    </source>
</reference>
<dbReference type="AlphaFoldDB" id="A0AB39M0H6"/>
<evidence type="ECO:0000313" key="1">
    <source>
        <dbReference type="EMBL" id="XDP99593.1"/>
    </source>
</evidence>